<evidence type="ECO:0000313" key="3">
    <source>
        <dbReference type="Proteomes" id="UP001378592"/>
    </source>
</evidence>
<evidence type="ECO:0008006" key="4">
    <source>
        <dbReference type="Google" id="ProtNLM"/>
    </source>
</evidence>
<evidence type="ECO:0000256" key="1">
    <source>
        <dbReference type="SAM" id="Coils"/>
    </source>
</evidence>
<dbReference type="PANTHER" id="PTHR28661:SF1">
    <property type="entry name" value="MICROTUBULE NUCLEATION FACTOR SSNA1"/>
    <property type="match status" value="1"/>
</dbReference>
<sequence>MSVNEMAQQGAILQTYNQELVKCIEELKRKRRSLEEIISTQQEEKIEAEKELERLSTKLNSIVESLSKNIAVKQDYDRTIEEAEAAYTKILESSQVLLTMVKRESACLESTTE</sequence>
<reference evidence="2 3" key="1">
    <citation type="submission" date="2024-03" db="EMBL/GenBank/DDBJ databases">
        <title>The genome assembly and annotation of the cricket Gryllus longicercus Weissman &amp; Gray.</title>
        <authorList>
            <person name="Szrajer S."/>
            <person name="Gray D."/>
            <person name="Ylla G."/>
        </authorList>
    </citation>
    <scope>NUCLEOTIDE SEQUENCE [LARGE SCALE GENOMIC DNA]</scope>
    <source>
        <strain evidence="2">DAG 2021-001</strain>
        <tissue evidence="2">Whole body minus gut</tissue>
    </source>
</reference>
<keyword evidence="3" id="KW-1185">Reference proteome</keyword>
<dbReference type="GO" id="GO:0036064">
    <property type="term" value="C:ciliary basal body"/>
    <property type="evidence" value="ECO:0007669"/>
    <property type="project" value="TreeGrafter"/>
</dbReference>
<comment type="caution">
    <text evidence="2">The sequence shown here is derived from an EMBL/GenBank/DDBJ whole genome shotgun (WGS) entry which is preliminary data.</text>
</comment>
<dbReference type="PANTHER" id="PTHR28661">
    <property type="entry name" value="SJOEGREN SYNDROME NUCLEAR AUTOANTIGEN 1"/>
    <property type="match status" value="1"/>
</dbReference>
<organism evidence="2 3">
    <name type="scientific">Gryllus longicercus</name>
    <dbReference type="NCBI Taxonomy" id="2509291"/>
    <lineage>
        <taxon>Eukaryota</taxon>
        <taxon>Metazoa</taxon>
        <taxon>Ecdysozoa</taxon>
        <taxon>Arthropoda</taxon>
        <taxon>Hexapoda</taxon>
        <taxon>Insecta</taxon>
        <taxon>Pterygota</taxon>
        <taxon>Neoptera</taxon>
        <taxon>Polyneoptera</taxon>
        <taxon>Orthoptera</taxon>
        <taxon>Ensifera</taxon>
        <taxon>Gryllidea</taxon>
        <taxon>Grylloidea</taxon>
        <taxon>Gryllidae</taxon>
        <taxon>Gryllinae</taxon>
        <taxon>Gryllus</taxon>
    </lineage>
</organism>
<name>A0AAN9V8M6_9ORTH</name>
<gene>
    <name evidence="2" type="ORF">R5R35_006138</name>
</gene>
<dbReference type="InterPro" id="IPR033362">
    <property type="entry name" value="SSNA1_fam"/>
</dbReference>
<keyword evidence="1" id="KW-0175">Coiled coil</keyword>
<dbReference type="EMBL" id="JAZDUA010000368">
    <property type="protein sequence ID" value="KAK7793654.1"/>
    <property type="molecule type" value="Genomic_DNA"/>
</dbReference>
<dbReference type="Proteomes" id="UP001378592">
    <property type="component" value="Unassembled WGS sequence"/>
</dbReference>
<proteinExistence type="predicted"/>
<feature type="coiled-coil region" evidence="1">
    <location>
        <begin position="13"/>
        <end position="65"/>
    </location>
</feature>
<dbReference type="GO" id="GO:0005813">
    <property type="term" value="C:centrosome"/>
    <property type="evidence" value="ECO:0007669"/>
    <property type="project" value="TreeGrafter"/>
</dbReference>
<evidence type="ECO:0000313" key="2">
    <source>
        <dbReference type="EMBL" id="KAK7793654.1"/>
    </source>
</evidence>
<accession>A0AAN9V8M6</accession>
<dbReference type="AlphaFoldDB" id="A0AAN9V8M6"/>
<protein>
    <recommendedName>
        <fullName evidence="4">Sjoegren syndrome nuclear autoantigen 1</fullName>
    </recommendedName>
</protein>